<keyword evidence="2 4" id="KW-0808">Transferase</keyword>
<evidence type="ECO:0000256" key="3">
    <source>
        <dbReference type="ARBA" id="ARBA00022777"/>
    </source>
</evidence>
<sequence length="270" mass="31807">MNTKIKREHMSTKKSQWVQAGGHGGPQQLHPDGQYLLKPCLSHRERDFYLHIKDDKEWTGTGIIPKFYGVELHEFGFGELEFIRMENLMYKYKRPFVLDLKIGTQTWDPETASSKMKKRLVVDSTSTTTSLGVRFSGMERNIGEEKPILYSRYLCTHEVNTRDSLKEYIKLFFNDGKKYRKELVPYFISQLDKMIEVMKKREYKMFSSSVLFVYDSTTTLEDKKYNCKMIDFAHNWILSEEECTVEDGFLFGLNNLKSILEDIENEFKSL</sequence>
<dbReference type="VEuPathDB" id="AmoebaDB:EHI_106120"/>
<dbReference type="InterPro" id="IPR038286">
    <property type="entry name" value="IPK_sf"/>
</dbReference>
<proteinExistence type="inferred from homology"/>
<dbReference type="EMBL" id="BDEQ01000001">
    <property type="protein sequence ID" value="GAT95767.1"/>
    <property type="molecule type" value="Genomic_DNA"/>
</dbReference>
<dbReference type="PANTHER" id="PTHR12400">
    <property type="entry name" value="INOSITOL POLYPHOSPHATE KINASE"/>
    <property type="match status" value="1"/>
</dbReference>
<evidence type="ECO:0000256" key="1">
    <source>
        <dbReference type="ARBA" id="ARBA00007374"/>
    </source>
</evidence>
<dbReference type="VEuPathDB" id="AmoebaDB:EHI5A_144370"/>
<dbReference type="GO" id="GO:0005634">
    <property type="term" value="C:nucleus"/>
    <property type="evidence" value="ECO:0007669"/>
    <property type="project" value="TreeGrafter"/>
</dbReference>
<comment type="similarity">
    <text evidence="1 4">Belongs to the inositol phosphokinase (IPK) family.</text>
</comment>
<accession>A0A5K1V4V7</accession>
<dbReference type="SUPFAM" id="SSF56104">
    <property type="entry name" value="SAICAR synthase-like"/>
    <property type="match status" value="1"/>
</dbReference>
<dbReference type="Proteomes" id="UP000078387">
    <property type="component" value="Unassembled WGS sequence"/>
</dbReference>
<dbReference type="GO" id="GO:0000828">
    <property type="term" value="F:inositol hexakisphosphate kinase activity"/>
    <property type="evidence" value="ECO:0007669"/>
    <property type="project" value="TreeGrafter"/>
</dbReference>
<dbReference type="GO" id="GO:0032958">
    <property type="term" value="P:inositol phosphate biosynthetic process"/>
    <property type="evidence" value="ECO:0007669"/>
    <property type="project" value="InterPro"/>
</dbReference>
<protein>
    <recommendedName>
        <fullName evidence="4">Kinase</fullName>
        <ecNumber evidence="4">2.7.-.-</ecNumber>
    </recommendedName>
</protein>
<evidence type="ECO:0000256" key="4">
    <source>
        <dbReference type="RuleBase" id="RU363090"/>
    </source>
</evidence>
<evidence type="ECO:0000313" key="7">
    <source>
        <dbReference type="Proteomes" id="UP000078387"/>
    </source>
</evidence>
<reference evidence="6 7" key="1">
    <citation type="submission" date="2016-05" db="EMBL/GenBank/DDBJ databases">
        <title>First whole genome sequencing of Entamoeba histolytica HM1:IMSS-clone-6.</title>
        <authorList>
            <person name="Mukherjee Avik.K."/>
            <person name="Izumyama S."/>
            <person name="Nakada-Tsukui K."/>
            <person name="Nozaki T."/>
        </authorList>
    </citation>
    <scope>NUCLEOTIDE SEQUENCE [LARGE SCALE GENOMIC DNA]</scope>
    <source>
        <strain evidence="6 7">HM1:IMSS clone 6</strain>
    </source>
</reference>
<dbReference type="PANTHER" id="PTHR12400:SF21">
    <property type="entry name" value="KINASE"/>
    <property type="match status" value="1"/>
</dbReference>
<name>A0A5K1V4V7_ENTHI</name>
<evidence type="ECO:0000256" key="2">
    <source>
        <dbReference type="ARBA" id="ARBA00022679"/>
    </source>
</evidence>
<feature type="region of interest" description="Disordered" evidence="5">
    <location>
        <begin position="1"/>
        <end position="31"/>
    </location>
</feature>
<comment type="caution">
    <text evidence="6">The sequence shown here is derived from an EMBL/GenBank/DDBJ whole genome shotgun (WGS) entry which is preliminary data.</text>
</comment>
<dbReference type="SMR" id="A0A5K1V4V7"/>
<evidence type="ECO:0000313" key="6">
    <source>
        <dbReference type="EMBL" id="GAT95767.1"/>
    </source>
</evidence>
<keyword evidence="3 4" id="KW-0418">Kinase</keyword>
<dbReference type="Gene3D" id="3.30.470.160">
    <property type="entry name" value="Inositol polyphosphate kinase"/>
    <property type="match status" value="1"/>
</dbReference>
<dbReference type="InterPro" id="IPR005522">
    <property type="entry name" value="IPK"/>
</dbReference>
<gene>
    <name evidence="6" type="ORF">CL6EHI_106120</name>
</gene>
<dbReference type="OMA" id="AKPCVMD"/>
<dbReference type="Pfam" id="PF03770">
    <property type="entry name" value="IPK"/>
    <property type="match status" value="1"/>
</dbReference>
<dbReference type="VEuPathDB" id="AmoebaDB:EHI8A_109990"/>
<organism evidence="6 7">
    <name type="scientific">Entamoeba histolytica</name>
    <dbReference type="NCBI Taxonomy" id="5759"/>
    <lineage>
        <taxon>Eukaryota</taxon>
        <taxon>Amoebozoa</taxon>
        <taxon>Evosea</taxon>
        <taxon>Archamoebae</taxon>
        <taxon>Mastigamoebida</taxon>
        <taxon>Entamoebidae</taxon>
        <taxon>Entamoeba</taxon>
    </lineage>
</organism>
<dbReference type="EC" id="2.7.-.-" evidence="4"/>
<dbReference type="VEuPathDB" id="AmoebaDB:EHI7A_103520"/>
<dbReference type="GO" id="GO:0005737">
    <property type="term" value="C:cytoplasm"/>
    <property type="evidence" value="ECO:0007669"/>
    <property type="project" value="TreeGrafter"/>
</dbReference>
<dbReference type="GO" id="GO:0046854">
    <property type="term" value="P:phosphatidylinositol phosphate biosynthetic process"/>
    <property type="evidence" value="ECO:0007669"/>
    <property type="project" value="TreeGrafter"/>
</dbReference>
<dbReference type="VEuPathDB" id="AmoebaDB:KM1_180710"/>
<dbReference type="AlphaFoldDB" id="A0A5K1V4V7"/>
<evidence type="ECO:0000256" key="5">
    <source>
        <dbReference type="SAM" id="MobiDB-lite"/>
    </source>
</evidence>